<evidence type="ECO:0000313" key="2">
    <source>
        <dbReference type="Proteomes" id="UP001145114"/>
    </source>
</evidence>
<feature type="non-terminal residue" evidence="1">
    <location>
        <position position="1361"/>
    </location>
</feature>
<protein>
    <submittedName>
        <fullName evidence="1">Uncharacterized protein</fullName>
    </submittedName>
</protein>
<name>A0ACC1HTU6_9FUNG</name>
<gene>
    <name evidence="1" type="ORF">EV182_001553</name>
</gene>
<sequence length="1361" mass="152570">MATQYNISNDSISGSSDRPTLAGFCPDREGWGPWSPDRLVDLTPCFQWGVIDLGLQLTLLVFASFRIRSLKKIDPLPAELTRSVMYSLKRYLIAGALALSLWRLAYEVYYVHQYPTVFSLNLLVRIVALSVTLHLQHLEQHHNRFSSSILLLYWLVSLIVGLSILYTSTVTGARHAQPVEWHLQVALLILQVLVFGLELAPRRMPNYYLLTNSNNASVDLDILDVAPEDKANIFSKLTFSWMSPLLHLGYQRPLAASDLWSLPRMYQPYRVADDFNSDWHRRLQQAAESSPPKSPSLFWSLSKTFGPQFMFAGLLKVCQDVLQFIQPVLLSRLIEFASSQSTDSPQPITNGYFYAITMFVTAVVQTLFLHQYFQLAIGTGLRLRSGLVAAIYSKALVMSSSARQEYSVGDIVNRISVDTSRISEMTNYGHISWSGPLQIVIALTLLYQTLGWSIFAGVFMMVASIPLNSWMTRKMSQLHRAQMSNKDARMKLIDESLAGMKVIKLYAWTKAFLDRIRQVRNERELATLRRFGVLSAGQNVIMNIMPTMVSIVTFAIYALLDGKSRGPLNAQLIFVSVSLFNLLRFPLAMFPMVITALVEANVALGRIHKFLICEELDSSAVVRQDYVRRSKRPDQSEDNGEKGRGSNILVQIKDGAFSWTSNPSHIYQPAIEHVNLECRSDELMAVVGRVGSGKSSLISALLGEMNRLEGEVTVRGRVAYVSQQPWIMNSSLRENILFGHHYDPVFYEQTIKACALTQDIDMLPGGDMTEIGEKGINLSGGQRARVALARAVYARADVYLLDDPLSAVDAHVGRHIFNNVLGSNGLLKSRARILVTHAIHFLDQCDTVVMMRDGHIVESGAFTDIMTNRSDSDLVALFREFGESSSQTPTPVQGTTTTCTPVRGSPRSSTPIGAALTPSGFLNSEAVDPETVEEDELPDASEEGPKLDKVRRPSMASSITSAKAAPYYRSLAEAERRDTRDPNKPAVAANEALMTEETVRTGSIGWPVYKAYFKSCGFSGMIIFMLTIIGAQAFTVGGNIWLKVWASDNEKYARSNEPNPNGPTFYLGVYLLLGVLSAMFTWWRSIVLWAKCAIHSAEKTHEQMLVSVFRAPMWFFDTTPLGRILNRFGKDQDTIDEILPRSFATWVQTLLQVVFSIGVIIGAMPAYILVVIPLSIVYMMLQRYYLCSSRELKRLDSVSRSPIYAHFQETLGGLSTIRAYGQASRFLAENERRLEYNQRAYYPYLSLNRWLAVRLEFIGALLIFSAALLSVIVLDKFGYIDASIVGLAVSYSLNITQSLNWCIRMYCEIETNIVSMERIMEYANLPSEAPEVIPDSRPPPAWPTRGQIAFDHYSTRYRTGL</sequence>
<accession>A0ACC1HTU6</accession>
<organism evidence="1 2">
    <name type="scientific">Spiromyces aspiralis</name>
    <dbReference type="NCBI Taxonomy" id="68401"/>
    <lineage>
        <taxon>Eukaryota</taxon>
        <taxon>Fungi</taxon>
        <taxon>Fungi incertae sedis</taxon>
        <taxon>Zoopagomycota</taxon>
        <taxon>Kickxellomycotina</taxon>
        <taxon>Kickxellomycetes</taxon>
        <taxon>Kickxellales</taxon>
        <taxon>Kickxellaceae</taxon>
        <taxon>Spiromyces</taxon>
    </lineage>
</organism>
<dbReference type="Proteomes" id="UP001145114">
    <property type="component" value="Unassembled WGS sequence"/>
</dbReference>
<evidence type="ECO:0000313" key="1">
    <source>
        <dbReference type="EMBL" id="KAJ1679682.1"/>
    </source>
</evidence>
<comment type="caution">
    <text evidence="1">The sequence shown here is derived from an EMBL/GenBank/DDBJ whole genome shotgun (WGS) entry which is preliminary data.</text>
</comment>
<keyword evidence="2" id="KW-1185">Reference proteome</keyword>
<dbReference type="EMBL" id="JAMZIH010000236">
    <property type="protein sequence ID" value="KAJ1679682.1"/>
    <property type="molecule type" value="Genomic_DNA"/>
</dbReference>
<proteinExistence type="predicted"/>
<reference evidence="1" key="1">
    <citation type="submission" date="2022-06" db="EMBL/GenBank/DDBJ databases">
        <title>Phylogenomic reconstructions and comparative analyses of Kickxellomycotina fungi.</title>
        <authorList>
            <person name="Reynolds N.K."/>
            <person name="Stajich J.E."/>
            <person name="Barry K."/>
            <person name="Grigoriev I.V."/>
            <person name="Crous P."/>
            <person name="Smith M.E."/>
        </authorList>
    </citation>
    <scope>NUCLEOTIDE SEQUENCE</scope>
    <source>
        <strain evidence="1">RSA 2271</strain>
    </source>
</reference>